<dbReference type="InterPro" id="IPR016084">
    <property type="entry name" value="Haem_Oase-like_multi-hlx"/>
</dbReference>
<dbReference type="EMBL" id="JACJRF010000014">
    <property type="protein sequence ID" value="MBD2344647.1"/>
    <property type="molecule type" value="Genomic_DNA"/>
</dbReference>
<accession>A0ABR8CN51</accession>
<gene>
    <name evidence="1" type="ORF">H6G18_10865</name>
</gene>
<protein>
    <submittedName>
        <fullName evidence="1">Uncharacterized protein</fullName>
    </submittedName>
</protein>
<name>A0ABR8CN51_9NOST</name>
<dbReference type="Proteomes" id="UP000607281">
    <property type="component" value="Unassembled WGS sequence"/>
</dbReference>
<evidence type="ECO:0000313" key="2">
    <source>
        <dbReference type="Proteomes" id="UP000607281"/>
    </source>
</evidence>
<sequence length="232" mass="27321">MKTIQNYLVKQQSQFTQHRFFQQLTDDITLEQFASMASCLSFWVMSFQDLLRLNEARITNVEIRDLVRRHRLENTGHEHWFVSDVNEMKCKVLTLQSIYSRNYVTTRDATYAIMSEVFQARNDYERIALLLALESTSNIFLGVTVDFVDTLSYSISLRYFSDYNLEFEKNYAIFEQKLTTYLADIHLTQDDEENLLKMIERVYHAFNLMFDGLTSALTVKPKVEKIPTLALL</sequence>
<dbReference type="Gene3D" id="1.20.910.10">
    <property type="entry name" value="Heme oxygenase-like"/>
    <property type="match status" value="1"/>
</dbReference>
<dbReference type="SUPFAM" id="SSF48613">
    <property type="entry name" value="Heme oxygenase-like"/>
    <property type="match status" value="1"/>
</dbReference>
<evidence type="ECO:0000313" key="1">
    <source>
        <dbReference type="EMBL" id="MBD2344647.1"/>
    </source>
</evidence>
<reference evidence="1 2" key="1">
    <citation type="journal article" date="2020" name="ISME J.">
        <title>Comparative genomics reveals insights into cyanobacterial evolution and habitat adaptation.</title>
        <authorList>
            <person name="Chen M.Y."/>
            <person name="Teng W.K."/>
            <person name="Zhao L."/>
            <person name="Hu C.X."/>
            <person name="Zhou Y.K."/>
            <person name="Han B.P."/>
            <person name="Song L.R."/>
            <person name="Shu W.S."/>
        </authorList>
    </citation>
    <scope>NUCLEOTIDE SEQUENCE [LARGE SCALE GENOMIC DNA]</scope>
    <source>
        <strain evidence="1 2">FACHB-260</strain>
    </source>
</reference>
<keyword evidence="2" id="KW-1185">Reference proteome</keyword>
<proteinExistence type="predicted"/>
<comment type="caution">
    <text evidence="1">The sequence shown here is derived from an EMBL/GenBank/DDBJ whole genome shotgun (WGS) entry which is preliminary data.</text>
</comment>
<organism evidence="1 2">
    <name type="scientific">Anabaena subtropica FACHB-260</name>
    <dbReference type="NCBI Taxonomy" id="2692884"/>
    <lineage>
        <taxon>Bacteria</taxon>
        <taxon>Bacillati</taxon>
        <taxon>Cyanobacteriota</taxon>
        <taxon>Cyanophyceae</taxon>
        <taxon>Nostocales</taxon>
        <taxon>Nostocaceae</taxon>
        <taxon>Anabaena</taxon>
    </lineage>
</organism>
<dbReference type="RefSeq" id="WP_190407100.1">
    <property type="nucleotide sequence ID" value="NZ_JACJRF010000014.1"/>
</dbReference>